<proteinExistence type="predicted"/>
<gene>
    <name evidence="2" type="ORF">SAMN04487908_12371</name>
</gene>
<evidence type="ECO:0000313" key="3">
    <source>
        <dbReference type="Proteomes" id="UP000184172"/>
    </source>
</evidence>
<name>A0A1M6LLH5_9FLAO</name>
<reference evidence="3" key="1">
    <citation type="submission" date="2016-11" db="EMBL/GenBank/DDBJ databases">
        <authorList>
            <person name="Varghese N."/>
            <person name="Submissions S."/>
        </authorList>
    </citation>
    <scope>NUCLEOTIDE SEQUENCE [LARGE SCALE GENOMIC DNA]</scope>
    <source>
        <strain evidence="3">DSM 26349</strain>
    </source>
</reference>
<dbReference type="InterPro" id="IPR045391">
    <property type="entry name" value="DUF6520"/>
</dbReference>
<dbReference type="Pfam" id="PF20130">
    <property type="entry name" value="DUF6520"/>
    <property type="match status" value="1"/>
</dbReference>
<keyword evidence="1" id="KW-0732">Signal</keyword>
<keyword evidence="3" id="KW-1185">Reference proteome</keyword>
<organism evidence="2 3">
    <name type="scientific">Aequorivita viscosa</name>
    <dbReference type="NCBI Taxonomy" id="797419"/>
    <lineage>
        <taxon>Bacteria</taxon>
        <taxon>Pseudomonadati</taxon>
        <taxon>Bacteroidota</taxon>
        <taxon>Flavobacteriia</taxon>
        <taxon>Flavobacteriales</taxon>
        <taxon>Flavobacteriaceae</taxon>
        <taxon>Aequorivita</taxon>
    </lineage>
</organism>
<dbReference type="EMBL" id="FQYV01000023">
    <property type="protein sequence ID" value="SHJ72013.1"/>
    <property type="molecule type" value="Genomic_DNA"/>
</dbReference>
<evidence type="ECO:0008006" key="4">
    <source>
        <dbReference type="Google" id="ProtNLM"/>
    </source>
</evidence>
<dbReference type="Proteomes" id="UP000184172">
    <property type="component" value="Unassembled WGS sequence"/>
</dbReference>
<evidence type="ECO:0000256" key="1">
    <source>
        <dbReference type="SAM" id="SignalP"/>
    </source>
</evidence>
<dbReference type="RefSeq" id="WP_073220400.1">
    <property type="nucleotide sequence ID" value="NZ_FNNS01000001.1"/>
</dbReference>
<protein>
    <recommendedName>
        <fullName evidence="4">Secreted protein</fullName>
    </recommendedName>
</protein>
<dbReference type="STRING" id="797419.SAMN05216556_1011"/>
<accession>A0A1M6LLH5</accession>
<feature type="signal peptide" evidence="1">
    <location>
        <begin position="1"/>
        <end position="24"/>
    </location>
</feature>
<feature type="chain" id="PRO_5009919271" description="Secreted protein" evidence="1">
    <location>
        <begin position="25"/>
        <end position="80"/>
    </location>
</feature>
<evidence type="ECO:0000313" key="2">
    <source>
        <dbReference type="EMBL" id="SHJ72013.1"/>
    </source>
</evidence>
<sequence>MKTIKFKFLLPVVAFMIAIAAAFATQTDGQEDFALEQGYIYVDGVCQPHGKCSGIVDLPCTHNGLQVFGRSGPTSCLKTL</sequence>
<dbReference type="AlphaFoldDB" id="A0A1M6LLH5"/>